<sequence length="137" mass="14609">MFSFKTLTGALASFATLQGVSAYLDGFTVPSTAFAGRTISVQSQASIYIQQEFEYGIVWGLYGHFAPCDTCVGTPIQYTNIYGEASYADGQATTQVTIPADTTAGNYEFVAAIPALAGVSGEMSTRYFRYNITISSA</sequence>
<feature type="chain" id="PRO_5017711159" evidence="1">
    <location>
        <begin position="23"/>
        <end position="137"/>
    </location>
</feature>
<reference evidence="2 3" key="1">
    <citation type="submission" date="2018-05" db="EMBL/GenBank/DDBJ databases">
        <title>Draft genome sequence of Scytalidium lignicola DSM 105466, a ubiquitous saprotrophic fungus.</title>
        <authorList>
            <person name="Buettner E."/>
            <person name="Gebauer A.M."/>
            <person name="Hofrichter M."/>
            <person name="Liers C."/>
            <person name="Kellner H."/>
        </authorList>
    </citation>
    <scope>NUCLEOTIDE SEQUENCE [LARGE SCALE GENOMIC DNA]</scope>
    <source>
        <strain evidence="2 3">DSM 105466</strain>
    </source>
</reference>
<feature type="signal peptide" evidence="1">
    <location>
        <begin position="1"/>
        <end position="22"/>
    </location>
</feature>
<accession>A0A3E2GWK1</accession>
<feature type="non-terminal residue" evidence="2">
    <location>
        <position position="1"/>
    </location>
</feature>
<name>A0A3E2GWK1_SCYLI</name>
<gene>
    <name evidence="2" type="ORF">B7463_g10847</name>
</gene>
<dbReference type="Proteomes" id="UP000258309">
    <property type="component" value="Unassembled WGS sequence"/>
</dbReference>
<evidence type="ECO:0000256" key="1">
    <source>
        <dbReference type="SAM" id="SignalP"/>
    </source>
</evidence>
<dbReference type="OrthoDB" id="4689996at2759"/>
<keyword evidence="3" id="KW-1185">Reference proteome</keyword>
<feature type="non-terminal residue" evidence="2">
    <location>
        <position position="137"/>
    </location>
</feature>
<protein>
    <submittedName>
        <fullName evidence="2">Uncharacterized protein</fullName>
    </submittedName>
</protein>
<dbReference type="InterPro" id="IPR045469">
    <property type="entry name" value="Nis1"/>
</dbReference>
<comment type="caution">
    <text evidence="2">The sequence shown here is derived from an EMBL/GenBank/DDBJ whole genome shotgun (WGS) entry which is preliminary data.</text>
</comment>
<dbReference type="EMBL" id="NCSJ02000329">
    <property type="protein sequence ID" value="RFU25490.1"/>
    <property type="molecule type" value="Genomic_DNA"/>
</dbReference>
<keyword evidence="1" id="KW-0732">Signal</keyword>
<evidence type="ECO:0000313" key="3">
    <source>
        <dbReference type="Proteomes" id="UP000258309"/>
    </source>
</evidence>
<dbReference type="Pfam" id="PF19271">
    <property type="entry name" value="Nis1"/>
    <property type="match status" value="1"/>
</dbReference>
<dbReference type="OMA" id="YFRYNIT"/>
<proteinExistence type="predicted"/>
<organism evidence="2 3">
    <name type="scientific">Scytalidium lignicola</name>
    <name type="common">Hyphomycete</name>
    <dbReference type="NCBI Taxonomy" id="5539"/>
    <lineage>
        <taxon>Eukaryota</taxon>
        <taxon>Fungi</taxon>
        <taxon>Dikarya</taxon>
        <taxon>Ascomycota</taxon>
        <taxon>Pezizomycotina</taxon>
        <taxon>Leotiomycetes</taxon>
        <taxon>Leotiomycetes incertae sedis</taxon>
        <taxon>Scytalidium</taxon>
    </lineage>
</organism>
<dbReference type="AlphaFoldDB" id="A0A3E2GWK1"/>
<evidence type="ECO:0000313" key="2">
    <source>
        <dbReference type="EMBL" id="RFU25490.1"/>
    </source>
</evidence>